<proteinExistence type="predicted"/>
<dbReference type="PROSITE" id="PS51257">
    <property type="entry name" value="PROKAR_LIPOPROTEIN"/>
    <property type="match status" value="1"/>
</dbReference>
<keyword evidence="3" id="KW-0812">Transmembrane</keyword>
<protein>
    <recommendedName>
        <fullName evidence="1">diguanylate cyclase</fullName>
        <ecNumber evidence="1">2.7.7.65</ecNumber>
    </recommendedName>
</protein>
<dbReference type="InterPro" id="IPR029787">
    <property type="entry name" value="Nucleotide_cyclase"/>
</dbReference>
<dbReference type="PROSITE" id="PS50887">
    <property type="entry name" value="GGDEF"/>
    <property type="match status" value="1"/>
</dbReference>
<feature type="transmembrane region" description="Helical" evidence="3">
    <location>
        <begin position="12"/>
        <end position="35"/>
    </location>
</feature>
<evidence type="ECO:0000256" key="2">
    <source>
        <dbReference type="ARBA" id="ARBA00034247"/>
    </source>
</evidence>
<dbReference type="Gene3D" id="3.30.70.270">
    <property type="match status" value="1"/>
</dbReference>
<name>A0ABY6GE40_9BURK</name>
<keyword evidence="3" id="KW-1133">Transmembrane helix</keyword>
<feature type="transmembrane region" description="Helical" evidence="3">
    <location>
        <begin position="90"/>
        <end position="107"/>
    </location>
</feature>
<evidence type="ECO:0000313" key="5">
    <source>
        <dbReference type="EMBL" id="UYG52950.1"/>
    </source>
</evidence>
<dbReference type="SUPFAM" id="SSF55073">
    <property type="entry name" value="Nucleotide cyclase"/>
    <property type="match status" value="1"/>
</dbReference>
<dbReference type="Proteomes" id="UP001162800">
    <property type="component" value="Chromosome"/>
</dbReference>
<feature type="transmembrane region" description="Helical" evidence="3">
    <location>
        <begin position="195"/>
        <end position="215"/>
    </location>
</feature>
<keyword evidence="5" id="KW-0548">Nucleotidyltransferase</keyword>
<keyword evidence="6" id="KW-1185">Reference proteome</keyword>
<evidence type="ECO:0000259" key="4">
    <source>
        <dbReference type="PROSITE" id="PS50887"/>
    </source>
</evidence>
<dbReference type="PANTHER" id="PTHR45138:SF9">
    <property type="entry name" value="DIGUANYLATE CYCLASE DGCM-RELATED"/>
    <property type="match status" value="1"/>
</dbReference>
<dbReference type="InterPro" id="IPR000160">
    <property type="entry name" value="GGDEF_dom"/>
</dbReference>
<sequence>MSRIASASSPRKTLLLASSLGLGLCLFLACLIGILSRPEGFLAALWPANALLLGLLLRWPALARASSWLLAAVAMVLADLVMGSSLLSTLWLSAANLCGVACGWWFLRRLDAPLLQLRRQLSAPYLLTGCILAAAGAALAGAGTGPYLFGVGWTESALMWFSNELMNHMLIVPVLLSIPRGALPRWRPRFAPRAALLRLLPLLCLIATETTAIALGGPGALAFSVPSLLWCALAYGVFTTTLLGLLVCSWKIFSISLGVMDFTPNDLEQALSLRLGLALLSLGPLAVACTQAARSELLDRLNRAASHDSLTDVLMRGAFMAHGQRLLERLQHENRPSAVLMLDLDHFKRVNDLHGHAAGDALLRAFAKTVGRVLRPLDLLGRVGGEEFAVLLPGVRAAAAEQVAARICAAVRAQRLALPQGTVLEVTVSIGLACSDGKQQTLDALLQRADAALYQVKAAGRDAWQRCRASELRPALAPAMHA</sequence>
<organism evidence="5 6">
    <name type="scientific">Comamonas endophytica</name>
    <dbReference type="NCBI Taxonomy" id="2949090"/>
    <lineage>
        <taxon>Bacteria</taxon>
        <taxon>Pseudomonadati</taxon>
        <taxon>Pseudomonadota</taxon>
        <taxon>Betaproteobacteria</taxon>
        <taxon>Burkholderiales</taxon>
        <taxon>Comamonadaceae</taxon>
        <taxon>Comamonas</taxon>
    </lineage>
</organism>
<dbReference type="CDD" id="cd01949">
    <property type="entry name" value="GGDEF"/>
    <property type="match status" value="1"/>
</dbReference>
<dbReference type="Pfam" id="PF00990">
    <property type="entry name" value="GGDEF"/>
    <property type="match status" value="1"/>
</dbReference>
<feature type="transmembrane region" description="Helical" evidence="3">
    <location>
        <begin position="123"/>
        <end position="145"/>
    </location>
</feature>
<feature type="transmembrane region" description="Helical" evidence="3">
    <location>
        <begin position="41"/>
        <end position="59"/>
    </location>
</feature>
<feature type="transmembrane region" description="Helical" evidence="3">
    <location>
        <begin position="66"/>
        <end position="84"/>
    </location>
</feature>
<dbReference type="RefSeq" id="WP_231043152.1">
    <property type="nucleotide sequence ID" value="NZ_CP106881.1"/>
</dbReference>
<dbReference type="InterPro" id="IPR050469">
    <property type="entry name" value="Diguanylate_Cyclase"/>
</dbReference>
<feature type="transmembrane region" description="Helical" evidence="3">
    <location>
        <begin position="271"/>
        <end position="293"/>
    </location>
</feature>
<feature type="transmembrane region" description="Helical" evidence="3">
    <location>
        <begin position="165"/>
        <end position="183"/>
    </location>
</feature>
<dbReference type="SMART" id="SM00267">
    <property type="entry name" value="GGDEF"/>
    <property type="match status" value="1"/>
</dbReference>
<dbReference type="NCBIfam" id="TIGR00254">
    <property type="entry name" value="GGDEF"/>
    <property type="match status" value="1"/>
</dbReference>
<evidence type="ECO:0000256" key="1">
    <source>
        <dbReference type="ARBA" id="ARBA00012528"/>
    </source>
</evidence>
<accession>A0ABY6GE40</accession>
<evidence type="ECO:0000313" key="6">
    <source>
        <dbReference type="Proteomes" id="UP001162800"/>
    </source>
</evidence>
<feature type="transmembrane region" description="Helical" evidence="3">
    <location>
        <begin position="227"/>
        <end position="250"/>
    </location>
</feature>
<dbReference type="EMBL" id="CP106881">
    <property type="protein sequence ID" value="UYG52950.1"/>
    <property type="molecule type" value="Genomic_DNA"/>
</dbReference>
<keyword evidence="5" id="KW-0808">Transferase</keyword>
<dbReference type="InterPro" id="IPR043128">
    <property type="entry name" value="Rev_trsase/Diguanyl_cyclase"/>
</dbReference>
<dbReference type="EC" id="2.7.7.65" evidence="1"/>
<feature type="domain" description="GGDEF" evidence="4">
    <location>
        <begin position="335"/>
        <end position="469"/>
    </location>
</feature>
<reference evidence="5" key="1">
    <citation type="submission" date="2022-09" db="EMBL/GenBank/DDBJ databases">
        <title>The complete genome of Acidovorax sp. 5MLIR.</title>
        <authorList>
            <person name="Liu L."/>
            <person name="Yue J."/>
            <person name="Yang F."/>
            <person name="Yuan J."/>
            <person name="Li L."/>
        </authorList>
    </citation>
    <scope>NUCLEOTIDE SEQUENCE</scope>
    <source>
        <strain evidence="5">5MLIR</strain>
    </source>
</reference>
<comment type="catalytic activity">
    <reaction evidence="2">
        <text>2 GTP = 3',3'-c-di-GMP + 2 diphosphate</text>
        <dbReference type="Rhea" id="RHEA:24898"/>
        <dbReference type="ChEBI" id="CHEBI:33019"/>
        <dbReference type="ChEBI" id="CHEBI:37565"/>
        <dbReference type="ChEBI" id="CHEBI:58805"/>
        <dbReference type="EC" id="2.7.7.65"/>
    </reaction>
</comment>
<dbReference type="GO" id="GO:0052621">
    <property type="term" value="F:diguanylate cyclase activity"/>
    <property type="evidence" value="ECO:0007669"/>
    <property type="project" value="UniProtKB-EC"/>
</dbReference>
<dbReference type="PANTHER" id="PTHR45138">
    <property type="entry name" value="REGULATORY COMPONENTS OF SENSORY TRANSDUCTION SYSTEM"/>
    <property type="match status" value="1"/>
</dbReference>
<keyword evidence="3" id="KW-0472">Membrane</keyword>
<gene>
    <name evidence="5" type="ORF">M9799_06920</name>
</gene>
<evidence type="ECO:0000256" key="3">
    <source>
        <dbReference type="SAM" id="Phobius"/>
    </source>
</evidence>